<dbReference type="Pfam" id="PF07693">
    <property type="entry name" value="KAP_NTPase"/>
    <property type="match status" value="1"/>
</dbReference>
<accession>A0AAJ6BFU0</accession>
<reference evidence="2" key="1">
    <citation type="submission" date="2023-03" db="EMBL/GenBank/DDBJ databases">
        <title>Andean soil-derived lignocellulolytic bacterial consortium as a source of novel taxa and putative plastic-active enzymes.</title>
        <authorList>
            <person name="Diaz-Garcia L."/>
            <person name="Chuvochina M."/>
            <person name="Feuerriegel G."/>
            <person name="Bunk B."/>
            <person name="Sproer C."/>
            <person name="Streit W.R."/>
            <person name="Rodriguez L.M."/>
            <person name="Overmann J."/>
            <person name="Jimenez D.J."/>
        </authorList>
    </citation>
    <scope>NUCLEOTIDE SEQUENCE</scope>
    <source>
        <strain evidence="2">MAG 7</strain>
    </source>
</reference>
<sequence length="669" mass="78381">MILAHDSMPENDLLDRETFAKQIVDGIIKTSRIQTSGFVTALTGKWGSGKSTLLFYIKRDLEVACKKENYTYGILEFNPWMFINKDDISKVFLKELASRIQHKTWWKKAILFFTGKLKHARIVNAGVGDFGKEIGDMVKNYLDSDTPLALKNEIDKLLVKTNKKLFILIDDIDRLSPKQVFELLQVLKLTGCFKNTYYFIAYDREAIELSIESQFKDYGKKYLDKIVQADFLIPEAPAEKIELIFFNYLEQLCADYKINYSAASFSSVWLHVGIKQYFLTLRDIYRYQNSLQFSLPSISNDIDVTDFLILEAIRLQDFEAYQNIYEHLVGAKYLYGSHNNLSTDGELLRFENPTTKKLVRFLFPRQGIGKFKNVVNKRLYDPKNSSKYFTLKISSKDISEVEFSQFMQTSDRRVDFLKAVSDLGRLDNLLIRLNDNELSDRYFEWDFKLVEDLFVFFNAYSDELLSDPKGIGNAIVNLLSQKEKEQNLYFNHFIEILLRKTQTTDNARIFFLHFMLDSQGKDNGFPYNAHSFKEFYLKKHDDLMKYYLGHLQNHENYFLAGEIPKPFSYYTLLFLFDYAKYNSRKYEELLPALLKSERNLLFFLKGILYSTGGTIGIEAKSIEKLLPNENIQQEFIRNVKRMDITLLDNTQIQWRELALGFFNEDYLKG</sequence>
<dbReference type="EMBL" id="CP119311">
    <property type="protein sequence ID" value="WEK36020.1"/>
    <property type="molecule type" value="Genomic_DNA"/>
</dbReference>
<proteinExistence type="predicted"/>
<organism evidence="2 3">
    <name type="scientific">Candidatus Pseudobacter hemicellulosilyticus</name>
    <dbReference type="NCBI Taxonomy" id="3121375"/>
    <lineage>
        <taxon>Bacteria</taxon>
        <taxon>Pseudomonadati</taxon>
        <taxon>Bacteroidota</taxon>
        <taxon>Chitinophagia</taxon>
        <taxon>Chitinophagales</taxon>
        <taxon>Chitinophagaceae</taxon>
        <taxon>Pseudobacter</taxon>
    </lineage>
</organism>
<gene>
    <name evidence="2" type="ORF">P0Y53_00780</name>
</gene>
<dbReference type="Proteomes" id="UP001220610">
    <property type="component" value="Chromosome"/>
</dbReference>
<dbReference type="InterPro" id="IPR027417">
    <property type="entry name" value="P-loop_NTPase"/>
</dbReference>
<evidence type="ECO:0000259" key="1">
    <source>
        <dbReference type="Pfam" id="PF07693"/>
    </source>
</evidence>
<name>A0AAJ6BFU0_9BACT</name>
<dbReference type="Gene3D" id="3.40.50.300">
    <property type="entry name" value="P-loop containing nucleotide triphosphate hydrolases"/>
    <property type="match status" value="1"/>
</dbReference>
<dbReference type="AlphaFoldDB" id="A0AAJ6BFU0"/>
<feature type="domain" description="KAP NTPase" evidence="1">
    <location>
        <begin position="17"/>
        <end position="292"/>
    </location>
</feature>
<evidence type="ECO:0000313" key="2">
    <source>
        <dbReference type="EMBL" id="WEK36020.1"/>
    </source>
</evidence>
<dbReference type="InterPro" id="IPR011646">
    <property type="entry name" value="KAP_P-loop"/>
</dbReference>
<dbReference type="SUPFAM" id="SSF52540">
    <property type="entry name" value="P-loop containing nucleoside triphosphate hydrolases"/>
    <property type="match status" value="1"/>
</dbReference>
<evidence type="ECO:0000313" key="3">
    <source>
        <dbReference type="Proteomes" id="UP001220610"/>
    </source>
</evidence>
<protein>
    <submittedName>
        <fullName evidence="2">P-loop NTPase fold protein</fullName>
    </submittedName>
</protein>